<dbReference type="InterPro" id="IPR044742">
    <property type="entry name" value="DEAD/DEAH_RhlB"/>
</dbReference>
<dbReference type="VEuPathDB" id="CryptoDB:Vbra_20799"/>
<dbReference type="SMART" id="SM00487">
    <property type="entry name" value="DEXDc"/>
    <property type="match status" value="1"/>
</dbReference>
<evidence type="ECO:0000256" key="1">
    <source>
        <dbReference type="ARBA" id="ARBA00022741"/>
    </source>
</evidence>
<feature type="compositionally biased region" description="Polar residues" evidence="5">
    <location>
        <begin position="30"/>
        <end position="46"/>
    </location>
</feature>
<dbReference type="PANTHER" id="PTHR47959">
    <property type="entry name" value="ATP-DEPENDENT RNA HELICASE RHLE-RELATED"/>
    <property type="match status" value="1"/>
</dbReference>
<gene>
    <name evidence="8" type="ORF">Vbra_20799</name>
</gene>
<dbReference type="CDD" id="cd00268">
    <property type="entry name" value="DEADc"/>
    <property type="match status" value="1"/>
</dbReference>
<feature type="domain" description="Helicase ATP-binding" evidence="6">
    <location>
        <begin position="93"/>
        <end position="292"/>
    </location>
</feature>
<keyword evidence="9" id="KW-1185">Reference proteome</keyword>
<name>A0A0G4ESI9_VITBC</name>
<sequence length="514" mass="56250">MPDLLSNLEQLVESREAKRPRPPAREGRQKVNQQIQSQGESITGQAGSFDETSLDAFYGEYVPFSSLRLHPSLVQQLSQTGKDTATLIQALGIPSILTGDDVIVGAETGSGKTLAYLVPLLDRLLRENEREGEAEASDGSGGNTDRSRMYPRAVVMVPNRELCDQVYRWAQELARPLGVTTEMVWGGYESWPFTPAQPAPDVLICTPLFLGRFTKGGCVKDISLFQSVDTLVVDEADLLLDGGYKKDLEAVLTVFRRSGRQGAPTQHIMVAATLPNRGSGSVDAFLERRFPEALRVRNSLMHQHLPGMQQDFIPIGYDASTRDRLNMLVDKVTEMQRDRASRGGEEAVDVGKTIIFANTVNSAKAVANALFDVGIPVVPCHADLRAAERISNLDAFRRGISSILVCTDLAARGLDIPRIATVIQFDFAPNVVAHLHRVGRAARAGRAGHAINFYGKDSEDLVSMIQESLKVAEERGSDGGLLEQAFSRNRSLRKKLRKQERSGQDTAGRATVPS</sequence>
<dbReference type="InParanoid" id="A0A0G4ESI9"/>
<dbReference type="GO" id="GO:0003676">
    <property type="term" value="F:nucleic acid binding"/>
    <property type="evidence" value="ECO:0007669"/>
    <property type="project" value="InterPro"/>
</dbReference>
<dbReference type="Proteomes" id="UP000041254">
    <property type="component" value="Unassembled WGS sequence"/>
</dbReference>
<keyword evidence="1" id="KW-0547">Nucleotide-binding</keyword>
<dbReference type="InterPro" id="IPR027417">
    <property type="entry name" value="P-loop_NTPase"/>
</dbReference>
<evidence type="ECO:0000256" key="5">
    <source>
        <dbReference type="SAM" id="MobiDB-lite"/>
    </source>
</evidence>
<dbReference type="STRING" id="1169540.A0A0G4ESI9"/>
<evidence type="ECO:0008006" key="10">
    <source>
        <dbReference type="Google" id="ProtNLM"/>
    </source>
</evidence>
<feature type="region of interest" description="Disordered" evidence="5">
    <location>
        <begin position="12"/>
        <end position="47"/>
    </location>
</feature>
<evidence type="ECO:0000313" key="9">
    <source>
        <dbReference type="Proteomes" id="UP000041254"/>
    </source>
</evidence>
<feature type="compositionally biased region" description="Basic and acidic residues" evidence="5">
    <location>
        <begin position="12"/>
        <end position="29"/>
    </location>
</feature>
<keyword evidence="2" id="KW-0378">Hydrolase</keyword>
<dbReference type="SUPFAM" id="SSF52540">
    <property type="entry name" value="P-loop containing nucleoside triphosphate hydrolases"/>
    <property type="match status" value="1"/>
</dbReference>
<dbReference type="InterPro" id="IPR014001">
    <property type="entry name" value="Helicase_ATP-bd"/>
</dbReference>
<feature type="region of interest" description="Disordered" evidence="5">
    <location>
        <begin position="482"/>
        <end position="514"/>
    </location>
</feature>
<protein>
    <recommendedName>
        <fullName evidence="10">RNA helicase</fullName>
    </recommendedName>
</protein>
<dbReference type="GO" id="GO:0005524">
    <property type="term" value="F:ATP binding"/>
    <property type="evidence" value="ECO:0007669"/>
    <property type="project" value="UniProtKB-KW"/>
</dbReference>
<evidence type="ECO:0000259" key="7">
    <source>
        <dbReference type="PROSITE" id="PS51194"/>
    </source>
</evidence>
<dbReference type="PANTHER" id="PTHR47959:SF1">
    <property type="entry name" value="ATP-DEPENDENT RNA HELICASE DBPA"/>
    <property type="match status" value="1"/>
</dbReference>
<evidence type="ECO:0000313" key="8">
    <source>
        <dbReference type="EMBL" id="CEM01595.1"/>
    </source>
</evidence>
<dbReference type="InterPro" id="IPR001650">
    <property type="entry name" value="Helicase_C-like"/>
</dbReference>
<dbReference type="SMART" id="SM00490">
    <property type="entry name" value="HELICc"/>
    <property type="match status" value="1"/>
</dbReference>
<dbReference type="EMBL" id="CDMY01000306">
    <property type="protein sequence ID" value="CEM01595.1"/>
    <property type="molecule type" value="Genomic_DNA"/>
</dbReference>
<keyword evidence="4" id="KW-0067">ATP-binding</keyword>
<dbReference type="InterPro" id="IPR011545">
    <property type="entry name" value="DEAD/DEAH_box_helicase_dom"/>
</dbReference>
<dbReference type="PROSITE" id="PS51194">
    <property type="entry name" value="HELICASE_CTER"/>
    <property type="match status" value="1"/>
</dbReference>
<dbReference type="PhylomeDB" id="A0A0G4ESI9"/>
<feature type="domain" description="Helicase C-terminal" evidence="7">
    <location>
        <begin position="327"/>
        <end position="493"/>
    </location>
</feature>
<dbReference type="GO" id="GO:0005829">
    <property type="term" value="C:cytosol"/>
    <property type="evidence" value="ECO:0007669"/>
    <property type="project" value="TreeGrafter"/>
</dbReference>
<organism evidence="8 9">
    <name type="scientific">Vitrella brassicaformis (strain CCMP3155)</name>
    <dbReference type="NCBI Taxonomy" id="1169540"/>
    <lineage>
        <taxon>Eukaryota</taxon>
        <taxon>Sar</taxon>
        <taxon>Alveolata</taxon>
        <taxon>Colpodellida</taxon>
        <taxon>Vitrellaceae</taxon>
        <taxon>Vitrella</taxon>
    </lineage>
</organism>
<evidence type="ECO:0000256" key="2">
    <source>
        <dbReference type="ARBA" id="ARBA00022801"/>
    </source>
</evidence>
<dbReference type="PROSITE" id="PS51192">
    <property type="entry name" value="HELICASE_ATP_BIND_1"/>
    <property type="match status" value="1"/>
</dbReference>
<dbReference type="Pfam" id="PF00270">
    <property type="entry name" value="DEAD"/>
    <property type="match status" value="1"/>
</dbReference>
<dbReference type="OrthoDB" id="10256233at2759"/>
<dbReference type="Pfam" id="PF00271">
    <property type="entry name" value="Helicase_C"/>
    <property type="match status" value="1"/>
</dbReference>
<reference evidence="8 9" key="1">
    <citation type="submission" date="2014-11" db="EMBL/GenBank/DDBJ databases">
        <authorList>
            <person name="Zhu J."/>
            <person name="Qi W."/>
            <person name="Song R."/>
        </authorList>
    </citation>
    <scope>NUCLEOTIDE SEQUENCE [LARGE SCALE GENOMIC DNA]</scope>
</reference>
<evidence type="ECO:0000256" key="4">
    <source>
        <dbReference type="ARBA" id="ARBA00022840"/>
    </source>
</evidence>
<dbReference type="InterPro" id="IPR050079">
    <property type="entry name" value="DEAD_box_RNA_helicase"/>
</dbReference>
<dbReference type="GO" id="GO:0003724">
    <property type="term" value="F:RNA helicase activity"/>
    <property type="evidence" value="ECO:0007669"/>
    <property type="project" value="TreeGrafter"/>
</dbReference>
<dbReference type="GO" id="GO:0016787">
    <property type="term" value="F:hydrolase activity"/>
    <property type="evidence" value="ECO:0007669"/>
    <property type="project" value="UniProtKB-KW"/>
</dbReference>
<accession>A0A0G4ESI9</accession>
<dbReference type="Gene3D" id="3.40.50.300">
    <property type="entry name" value="P-loop containing nucleotide triphosphate hydrolases"/>
    <property type="match status" value="2"/>
</dbReference>
<keyword evidence="3" id="KW-0347">Helicase</keyword>
<dbReference type="CDD" id="cd18787">
    <property type="entry name" value="SF2_C_DEAD"/>
    <property type="match status" value="1"/>
</dbReference>
<proteinExistence type="predicted"/>
<dbReference type="AlphaFoldDB" id="A0A0G4ESI9"/>
<dbReference type="OMA" id="DFQQKGG"/>
<evidence type="ECO:0000256" key="3">
    <source>
        <dbReference type="ARBA" id="ARBA00022806"/>
    </source>
</evidence>
<evidence type="ECO:0000259" key="6">
    <source>
        <dbReference type="PROSITE" id="PS51192"/>
    </source>
</evidence>